<dbReference type="Pfam" id="PF00650">
    <property type="entry name" value="CRAL_TRIO"/>
    <property type="match status" value="1"/>
</dbReference>
<dbReference type="PRINTS" id="PR00180">
    <property type="entry name" value="CRETINALDHBP"/>
</dbReference>
<dbReference type="InterPro" id="IPR001251">
    <property type="entry name" value="CRAL-TRIO_dom"/>
</dbReference>
<feature type="compositionally biased region" description="Polar residues" evidence="1">
    <location>
        <begin position="75"/>
        <end position="91"/>
    </location>
</feature>
<sequence length="412" mass="45483">MGKPTSPPTAPVPPDKSLPISPCKGLVIPSVPSALLHLSSPTSRDAKTSNSYEGTQGVKGLEHRQHPKPSDEFPSLSSANSGTPLSHANSSFDDDVQPLPHLSDAEADALVGRMRSDLRGDERCLETDACHITSAPLPDGFLLQCLRSRSGVYDEALMVARNFLAFRRGAGWPLRLTARDVSGGPLESGAHWILPGKDKEGRGLFVFNVGRIDTRLGSLERYQQMGAYLVERLTREEEVQRTGLVMVVNMAHVPLGLYRSLISLTDAKRGVRMWQDAFPSKLKRIYVVGGSRWLLQAVRLVVAMLGKKLRKRVRVLPHQEALQEDIDAEQLPPCLGGRLEGFDWAQWLVGLPSKWRIVQKEGPRRWQVNACSCASKIHEWVPAGINSSFVEMSIPMSACLKVHVTSKKAERQ</sequence>
<dbReference type="EMBL" id="AZIL01001816">
    <property type="protein sequence ID" value="EWM23172.1"/>
    <property type="molecule type" value="Genomic_DNA"/>
</dbReference>
<proteinExistence type="predicted"/>
<organism evidence="3 4">
    <name type="scientific">Nannochloropsis gaditana</name>
    <dbReference type="NCBI Taxonomy" id="72520"/>
    <lineage>
        <taxon>Eukaryota</taxon>
        <taxon>Sar</taxon>
        <taxon>Stramenopiles</taxon>
        <taxon>Ochrophyta</taxon>
        <taxon>Eustigmatophyceae</taxon>
        <taxon>Eustigmatales</taxon>
        <taxon>Monodopsidaceae</taxon>
        <taxon>Nannochloropsis</taxon>
    </lineage>
</organism>
<dbReference type="PANTHER" id="PTHR10174:SF208">
    <property type="entry name" value="CRAL-TRIO DOMAIN-CONTAINING PROTEIN DDB_G0278031"/>
    <property type="match status" value="1"/>
</dbReference>
<evidence type="ECO:0000256" key="1">
    <source>
        <dbReference type="SAM" id="MobiDB-lite"/>
    </source>
</evidence>
<keyword evidence="4" id="KW-1185">Reference proteome</keyword>
<feature type="compositionally biased region" description="Basic and acidic residues" evidence="1">
    <location>
        <begin position="60"/>
        <end position="71"/>
    </location>
</feature>
<dbReference type="AlphaFoldDB" id="W7T9X6"/>
<dbReference type="SUPFAM" id="SSF52087">
    <property type="entry name" value="CRAL/TRIO domain"/>
    <property type="match status" value="1"/>
</dbReference>
<dbReference type="Gene3D" id="3.40.525.10">
    <property type="entry name" value="CRAL-TRIO lipid binding domain"/>
    <property type="match status" value="1"/>
</dbReference>
<dbReference type="CDD" id="cd00170">
    <property type="entry name" value="SEC14"/>
    <property type="match status" value="1"/>
</dbReference>
<name>W7T9X6_9STRA</name>
<dbReference type="Proteomes" id="UP000019335">
    <property type="component" value="Chromosome 18"/>
</dbReference>
<dbReference type="PANTHER" id="PTHR10174">
    <property type="entry name" value="ALPHA-TOCOPHEROL TRANSFER PROTEIN-RELATED"/>
    <property type="match status" value="1"/>
</dbReference>
<protein>
    <submittedName>
        <fullName evidence="3">Retinaldehyde binding protein 1</fullName>
    </submittedName>
</protein>
<dbReference type="GO" id="GO:0016020">
    <property type="term" value="C:membrane"/>
    <property type="evidence" value="ECO:0007669"/>
    <property type="project" value="TreeGrafter"/>
</dbReference>
<evidence type="ECO:0000313" key="3">
    <source>
        <dbReference type="EMBL" id="EWM23172.1"/>
    </source>
</evidence>
<comment type="caution">
    <text evidence="3">The sequence shown here is derived from an EMBL/GenBank/DDBJ whole genome shotgun (WGS) entry which is preliminary data.</text>
</comment>
<dbReference type="PROSITE" id="PS50191">
    <property type="entry name" value="CRAL_TRIO"/>
    <property type="match status" value="1"/>
</dbReference>
<dbReference type="InterPro" id="IPR036865">
    <property type="entry name" value="CRAL-TRIO_dom_sf"/>
</dbReference>
<evidence type="ECO:0000259" key="2">
    <source>
        <dbReference type="PROSITE" id="PS50191"/>
    </source>
</evidence>
<feature type="compositionally biased region" description="Polar residues" evidence="1">
    <location>
        <begin position="39"/>
        <end position="54"/>
    </location>
</feature>
<accession>W7T9X6</accession>
<gene>
    <name evidence="3" type="ORF">Naga_100043g5</name>
</gene>
<feature type="domain" description="CRAL-TRIO" evidence="2">
    <location>
        <begin position="182"/>
        <end position="343"/>
    </location>
</feature>
<feature type="region of interest" description="Disordered" evidence="1">
    <location>
        <begin position="1"/>
        <end position="24"/>
    </location>
</feature>
<feature type="compositionally biased region" description="Pro residues" evidence="1">
    <location>
        <begin position="1"/>
        <end position="16"/>
    </location>
</feature>
<dbReference type="GO" id="GO:1902936">
    <property type="term" value="F:phosphatidylinositol bisphosphate binding"/>
    <property type="evidence" value="ECO:0007669"/>
    <property type="project" value="TreeGrafter"/>
</dbReference>
<reference evidence="3 4" key="1">
    <citation type="journal article" date="2014" name="Mol. Plant">
        <title>Chromosome Scale Genome Assembly and Transcriptome Profiling of Nannochloropsis gaditana in Nitrogen Depletion.</title>
        <authorList>
            <person name="Corteggiani Carpinelli E."/>
            <person name="Telatin A."/>
            <person name="Vitulo N."/>
            <person name="Forcato C."/>
            <person name="D'Angelo M."/>
            <person name="Schiavon R."/>
            <person name="Vezzi A."/>
            <person name="Giacometti G.M."/>
            <person name="Morosinotto T."/>
            <person name="Valle G."/>
        </authorList>
    </citation>
    <scope>NUCLEOTIDE SEQUENCE [LARGE SCALE GENOMIC DNA]</scope>
    <source>
        <strain evidence="3 4">B-31</strain>
    </source>
</reference>
<feature type="region of interest" description="Disordered" evidence="1">
    <location>
        <begin position="37"/>
        <end position="100"/>
    </location>
</feature>
<evidence type="ECO:0000313" key="4">
    <source>
        <dbReference type="Proteomes" id="UP000019335"/>
    </source>
</evidence>
<dbReference type="SMART" id="SM00516">
    <property type="entry name" value="SEC14"/>
    <property type="match status" value="1"/>
</dbReference>
<dbReference type="OrthoDB" id="440711at2759"/>